<dbReference type="InterPro" id="IPR019965">
    <property type="entry name" value="PPOX_F420-dep_Rv2061_put"/>
</dbReference>
<evidence type="ECO:0000313" key="4">
    <source>
        <dbReference type="Proteomes" id="UP000733379"/>
    </source>
</evidence>
<dbReference type="Gene3D" id="2.30.110.10">
    <property type="entry name" value="Electron Transport, Fmn-binding Protein, Chain A"/>
    <property type="match status" value="1"/>
</dbReference>
<organism evidence="3 4">
    <name type="scientific">Nocardia albiluteola</name>
    <dbReference type="NCBI Taxonomy" id="2842303"/>
    <lineage>
        <taxon>Bacteria</taxon>
        <taxon>Bacillati</taxon>
        <taxon>Actinomycetota</taxon>
        <taxon>Actinomycetes</taxon>
        <taxon>Mycobacteriales</taxon>
        <taxon>Nocardiaceae</taxon>
        <taxon>Nocardia</taxon>
    </lineage>
</organism>
<evidence type="ECO:0000259" key="2">
    <source>
        <dbReference type="Pfam" id="PF01243"/>
    </source>
</evidence>
<keyword evidence="1 3" id="KW-0560">Oxidoreductase</keyword>
<protein>
    <submittedName>
        <fullName evidence="3">PPOX class F420-dependent oxidoreductase</fullName>
        <ecNumber evidence="3">1.-.-.-</ecNumber>
    </submittedName>
</protein>
<evidence type="ECO:0000256" key="1">
    <source>
        <dbReference type="ARBA" id="ARBA00023002"/>
    </source>
</evidence>
<dbReference type="RefSeq" id="WP_215916974.1">
    <property type="nucleotide sequence ID" value="NZ_JAHKNI010000003.1"/>
</dbReference>
<dbReference type="EMBL" id="JAHKNI010000003">
    <property type="protein sequence ID" value="MBU3062080.1"/>
    <property type="molecule type" value="Genomic_DNA"/>
</dbReference>
<accession>A0ABS6AYK8</accession>
<keyword evidence="4" id="KW-1185">Reference proteome</keyword>
<name>A0ABS6AYK8_9NOCA</name>
<reference evidence="3 4" key="1">
    <citation type="submission" date="2021-06" db="EMBL/GenBank/DDBJ databases">
        <title>Actinomycetes sequencing.</title>
        <authorList>
            <person name="Shan Q."/>
        </authorList>
    </citation>
    <scope>NUCLEOTIDE SEQUENCE [LARGE SCALE GENOMIC DNA]</scope>
    <source>
        <strain evidence="3 4">NEAU-G5</strain>
    </source>
</reference>
<dbReference type="PANTHER" id="PTHR35176:SF11">
    <property type="entry name" value="PYRIDOXAMINE 5'-PHOSPHATE OXIDASE FAMILY PROTEIN"/>
    <property type="match status" value="1"/>
</dbReference>
<proteinExistence type="predicted"/>
<sequence>MTWNELAQSKYAVLTTYKKDGTPVGAPVWVAPDGDRIVVWTNPKAWKVKRIRRNPEVTLQECDRRGQPAGGEVLNGTAELLDAPGTERVRGLVGHKYGALGTVLIRAHKLFLGSDRSIGIAITERAAAG</sequence>
<dbReference type="InterPro" id="IPR012349">
    <property type="entry name" value="Split_barrel_FMN-bd"/>
</dbReference>
<dbReference type="GO" id="GO:0016491">
    <property type="term" value="F:oxidoreductase activity"/>
    <property type="evidence" value="ECO:0007669"/>
    <property type="project" value="UniProtKB-KW"/>
</dbReference>
<dbReference type="NCBIfam" id="TIGR03666">
    <property type="entry name" value="Rv2061_F420"/>
    <property type="match status" value="1"/>
</dbReference>
<dbReference type="Proteomes" id="UP000733379">
    <property type="component" value="Unassembled WGS sequence"/>
</dbReference>
<dbReference type="EC" id="1.-.-.-" evidence="3"/>
<dbReference type="Pfam" id="PF01243">
    <property type="entry name" value="PNPOx_N"/>
    <property type="match status" value="1"/>
</dbReference>
<dbReference type="PANTHER" id="PTHR35176">
    <property type="entry name" value="HEME OXYGENASE HI_0854-RELATED"/>
    <property type="match status" value="1"/>
</dbReference>
<dbReference type="SUPFAM" id="SSF50475">
    <property type="entry name" value="FMN-binding split barrel"/>
    <property type="match status" value="1"/>
</dbReference>
<comment type="caution">
    <text evidence="3">The sequence shown here is derived from an EMBL/GenBank/DDBJ whole genome shotgun (WGS) entry which is preliminary data.</text>
</comment>
<evidence type="ECO:0000313" key="3">
    <source>
        <dbReference type="EMBL" id="MBU3062080.1"/>
    </source>
</evidence>
<dbReference type="InterPro" id="IPR052019">
    <property type="entry name" value="F420H2_bilvrd_red/Heme_oxyg"/>
</dbReference>
<gene>
    <name evidence="3" type="ORF">KO481_11155</name>
</gene>
<dbReference type="InterPro" id="IPR011576">
    <property type="entry name" value="Pyridox_Oxase_N"/>
</dbReference>
<feature type="domain" description="Pyridoxamine 5'-phosphate oxidase N-terminal" evidence="2">
    <location>
        <begin position="6"/>
        <end position="98"/>
    </location>
</feature>